<dbReference type="PROSITE" id="PS00893">
    <property type="entry name" value="NUDIX_BOX"/>
    <property type="match status" value="1"/>
</dbReference>
<dbReference type="PANTHER" id="PTHR10885:SF0">
    <property type="entry name" value="ISOPENTENYL-DIPHOSPHATE DELTA-ISOMERASE"/>
    <property type="match status" value="1"/>
</dbReference>
<dbReference type="PANTHER" id="PTHR10885">
    <property type="entry name" value="ISOPENTENYL-DIPHOSPHATE DELTA-ISOMERASE"/>
    <property type="match status" value="1"/>
</dbReference>
<evidence type="ECO:0000313" key="3">
    <source>
        <dbReference type="EMBL" id="NKY57062.1"/>
    </source>
</evidence>
<dbReference type="EMBL" id="JAAXOT010000006">
    <property type="protein sequence ID" value="NKY57062.1"/>
    <property type="molecule type" value="Genomic_DNA"/>
</dbReference>
<feature type="domain" description="Nudix hydrolase" evidence="2">
    <location>
        <begin position="28"/>
        <end position="155"/>
    </location>
</feature>
<dbReference type="Pfam" id="PF00293">
    <property type="entry name" value="NUDIX"/>
    <property type="match status" value="1"/>
</dbReference>
<organism evidence="3 4">
    <name type="scientific">Nocardia flavorosea</name>
    <dbReference type="NCBI Taxonomy" id="53429"/>
    <lineage>
        <taxon>Bacteria</taxon>
        <taxon>Bacillati</taxon>
        <taxon>Actinomycetota</taxon>
        <taxon>Actinomycetes</taxon>
        <taxon>Mycobacteriales</taxon>
        <taxon>Nocardiaceae</taxon>
        <taxon>Nocardia</taxon>
    </lineage>
</organism>
<dbReference type="CDD" id="cd04697">
    <property type="entry name" value="NUDIX_Hydrolase"/>
    <property type="match status" value="1"/>
</dbReference>
<dbReference type="InterPro" id="IPR015797">
    <property type="entry name" value="NUDIX_hydrolase-like_dom_sf"/>
</dbReference>
<dbReference type="InterPro" id="IPR000086">
    <property type="entry name" value="NUDIX_hydrolase_dom"/>
</dbReference>
<gene>
    <name evidence="3" type="ORF">HGA15_13025</name>
</gene>
<dbReference type="SUPFAM" id="SSF55811">
    <property type="entry name" value="Nudix"/>
    <property type="match status" value="1"/>
</dbReference>
<accession>A0A846YHF9</accession>
<reference evidence="3 4" key="1">
    <citation type="submission" date="2020-04" db="EMBL/GenBank/DDBJ databases">
        <title>MicrobeNet Type strains.</title>
        <authorList>
            <person name="Nicholson A.C."/>
        </authorList>
    </citation>
    <scope>NUCLEOTIDE SEQUENCE [LARGE SCALE GENOMIC DNA]</scope>
    <source>
        <strain evidence="3 4">JCM 3332</strain>
    </source>
</reference>
<protein>
    <submittedName>
        <fullName evidence="3">NUDIX domain-containing protein</fullName>
    </submittedName>
</protein>
<dbReference type="RefSeq" id="WP_062976704.1">
    <property type="nucleotide sequence ID" value="NZ_JAAXOT010000006.1"/>
</dbReference>
<keyword evidence="4" id="KW-1185">Reference proteome</keyword>
<dbReference type="InterPro" id="IPR020084">
    <property type="entry name" value="NUDIX_hydrolase_CS"/>
</dbReference>
<evidence type="ECO:0000259" key="2">
    <source>
        <dbReference type="PROSITE" id="PS51462"/>
    </source>
</evidence>
<proteinExistence type="predicted"/>
<name>A0A846YHF9_9NOCA</name>
<dbReference type="Proteomes" id="UP000570678">
    <property type="component" value="Unassembled WGS sequence"/>
</dbReference>
<dbReference type="GO" id="GO:0016787">
    <property type="term" value="F:hydrolase activity"/>
    <property type="evidence" value="ECO:0007669"/>
    <property type="project" value="UniProtKB-KW"/>
</dbReference>
<dbReference type="Gene3D" id="3.90.79.10">
    <property type="entry name" value="Nucleoside Triphosphate Pyrophosphohydrolase"/>
    <property type="match status" value="1"/>
</dbReference>
<evidence type="ECO:0000256" key="1">
    <source>
        <dbReference type="ARBA" id="ARBA00022801"/>
    </source>
</evidence>
<keyword evidence="1" id="KW-0378">Hydrolase</keyword>
<sequence length="160" mass="18282">MTELVERVDEHDRVLGVVDRDEAIRAGWLHRVATVVCRDGEGRVFVHRRPEDSSRFPGYYNWLIGGAVAVGESYEEAAGRELTEELRVRGRTRFVLKFLCQGAIAPYWLGVHEAVIDRHVVPDPTEIGWYGWLSEAELREALRQWPFVPDSIEAFGKYAA</sequence>
<dbReference type="AlphaFoldDB" id="A0A846YHF9"/>
<comment type="caution">
    <text evidence="3">The sequence shown here is derived from an EMBL/GenBank/DDBJ whole genome shotgun (WGS) entry which is preliminary data.</text>
</comment>
<evidence type="ECO:0000313" key="4">
    <source>
        <dbReference type="Proteomes" id="UP000570678"/>
    </source>
</evidence>
<dbReference type="PROSITE" id="PS51462">
    <property type="entry name" value="NUDIX"/>
    <property type="match status" value="1"/>
</dbReference>